<dbReference type="EMBL" id="AGFM01000058">
    <property type="protein sequence ID" value="EHJ59239.1"/>
    <property type="molecule type" value="Genomic_DNA"/>
</dbReference>
<dbReference type="InterPro" id="IPR001647">
    <property type="entry name" value="HTH_TetR"/>
</dbReference>
<sequence>MRTKTVERRQAIVEAASEVFQEFGYARASMSLISARVGGSKSTIYNYFASKEELFAAVTSEIIVDGAVKCADRLLKSKLDAPLALSEFAEGFLKVLTTDRSVAIMRAGISGSFETSSLTAIYHENARKTWDLVGQFLEKLQTDGQLRDVDLDTMVAHFKGLIEAGIFEPLLSGDTPWLDPSHSAGAAVDAFLRAYGTKAFPDHRTDKARAAK</sequence>
<evidence type="ECO:0000259" key="5">
    <source>
        <dbReference type="PROSITE" id="PS50977"/>
    </source>
</evidence>
<dbReference type="eggNOG" id="COG1309">
    <property type="taxonomic scope" value="Bacteria"/>
</dbReference>
<dbReference type="InterPro" id="IPR009057">
    <property type="entry name" value="Homeodomain-like_sf"/>
</dbReference>
<evidence type="ECO:0000256" key="3">
    <source>
        <dbReference type="ARBA" id="ARBA00023163"/>
    </source>
</evidence>
<feature type="DNA-binding region" description="H-T-H motif" evidence="4">
    <location>
        <begin position="29"/>
        <end position="48"/>
    </location>
</feature>
<dbReference type="Pfam" id="PF14246">
    <property type="entry name" value="TetR_C_7"/>
    <property type="match status" value="1"/>
</dbReference>
<organism evidence="6 7">
    <name type="scientific">Novosphingobium pentaromativorans US6-1</name>
    <dbReference type="NCBI Taxonomy" id="1088721"/>
    <lineage>
        <taxon>Bacteria</taxon>
        <taxon>Pseudomonadati</taxon>
        <taxon>Pseudomonadota</taxon>
        <taxon>Alphaproteobacteria</taxon>
        <taxon>Sphingomonadales</taxon>
        <taxon>Sphingomonadaceae</taxon>
        <taxon>Novosphingobium</taxon>
    </lineage>
</organism>
<dbReference type="PANTHER" id="PTHR30055:SF119">
    <property type="entry name" value="NALC"/>
    <property type="match status" value="1"/>
</dbReference>
<evidence type="ECO:0000313" key="6">
    <source>
        <dbReference type="EMBL" id="EHJ59239.1"/>
    </source>
</evidence>
<feature type="domain" description="HTH tetR-type" evidence="5">
    <location>
        <begin position="6"/>
        <end position="66"/>
    </location>
</feature>
<dbReference type="OrthoDB" id="9816431at2"/>
<protein>
    <recommendedName>
        <fullName evidence="5">HTH tetR-type domain-containing protein</fullName>
    </recommendedName>
</protein>
<keyword evidence="3" id="KW-0804">Transcription</keyword>
<evidence type="ECO:0000256" key="4">
    <source>
        <dbReference type="PROSITE-ProRule" id="PRU00335"/>
    </source>
</evidence>
<evidence type="ECO:0000313" key="7">
    <source>
        <dbReference type="Proteomes" id="UP000004030"/>
    </source>
</evidence>
<dbReference type="PANTHER" id="PTHR30055">
    <property type="entry name" value="HTH-TYPE TRANSCRIPTIONAL REGULATOR RUTR"/>
    <property type="match status" value="1"/>
</dbReference>
<dbReference type="PATRIC" id="fig|1088721.3.peg.3521"/>
<dbReference type="PROSITE" id="PS50977">
    <property type="entry name" value="HTH_TETR_2"/>
    <property type="match status" value="1"/>
</dbReference>
<dbReference type="Gene3D" id="1.10.357.10">
    <property type="entry name" value="Tetracycline Repressor, domain 2"/>
    <property type="match status" value="1"/>
</dbReference>
<dbReference type="Pfam" id="PF00440">
    <property type="entry name" value="TetR_N"/>
    <property type="match status" value="1"/>
</dbReference>
<proteinExistence type="predicted"/>
<comment type="caution">
    <text evidence="6">The sequence shown here is derived from an EMBL/GenBank/DDBJ whole genome shotgun (WGS) entry which is preliminary data.</text>
</comment>
<gene>
    <name evidence="6" type="ORF">NSU_3571</name>
</gene>
<accession>G6EGV0</accession>
<name>G6EGV0_9SPHN</name>
<reference evidence="6 7" key="1">
    <citation type="journal article" date="2012" name="J. Bacteriol.">
        <title>Genome sequence of benzo(a)pyrene-degrading bacterium Novosphingobium pentaromativorans US6-1.</title>
        <authorList>
            <person name="Luo Y.R."/>
            <person name="Kang S.G."/>
            <person name="Kim S.J."/>
            <person name="Kim M.R."/>
            <person name="Li N."/>
            <person name="Lee J.H."/>
            <person name="Kwon K.K."/>
        </authorList>
    </citation>
    <scope>NUCLEOTIDE SEQUENCE [LARGE SCALE GENOMIC DNA]</scope>
    <source>
        <strain evidence="6 7">US6-1</strain>
    </source>
</reference>
<dbReference type="FunFam" id="1.10.10.60:FF:000141">
    <property type="entry name" value="TetR family transcriptional regulator"/>
    <property type="match status" value="1"/>
</dbReference>
<dbReference type="RefSeq" id="WP_007014479.1">
    <property type="nucleotide sequence ID" value="NZ_AGFM01000058.1"/>
</dbReference>
<dbReference type="GO" id="GO:0000976">
    <property type="term" value="F:transcription cis-regulatory region binding"/>
    <property type="evidence" value="ECO:0007669"/>
    <property type="project" value="TreeGrafter"/>
</dbReference>
<evidence type="ECO:0000256" key="1">
    <source>
        <dbReference type="ARBA" id="ARBA00023015"/>
    </source>
</evidence>
<dbReference type="InterPro" id="IPR036271">
    <property type="entry name" value="Tet_transcr_reg_TetR-rel_C_sf"/>
</dbReference>
<dbReference type="Gene3D" id="1.10.10.60">
    <property type="entry name" value="Homeodomain-like"/>
    <property type="match status" value="1"/>
</dbReference>
<dbReference type="SUPFAM" id="SSF48498">
    <property type="entry name" value="Tetracyclin repressor-like, C-terminal domain"/>
    <property type="match status" value="1"/>
</dbReference>
<dbReference type="GO" id="GO:0003700">
    <property type="term" value="F:DNA-binding transcription factor activity"/>
    <property type="evidence" value="ECO:0007669"/>
    <property type="project" value="TreeGrafter"/>
</dbReference>
<dbReference type="AlphaFoldDB" id="G6EGV0"/>
<dbReference type="InterPro" id="IPR050109">
    <property type="entry name" value="HTH-type_TetR-like_transc_reg"/>
</dbReference>
<keyword evidence="1" id="KW-0805">Transcription regulation</keyword>
<dbReference type="SUPFAM" id="SSF46689">
    <property type="entry name" value="Homeodomain-like"/>
    <property type="match status" value="1"/>
</dbReference>
<keyword evidence="7" id="KW-1185">Reference proteome</keyword>
<dbReference type="InterPro" id="IPR039536">
    <property type="entry name" value="TetR_C_Proteobacteria"/>
</dbReference>
<evidence type="ECO:0000256" key="2">
    <source>
        <dbReference type="ARBA" id="ARBA00023125"/>
    </source>
</evidence>
<dbReference type="Proteomes" id="UP000004030">
    <property type="component" value="Unassembled WGS sequence"/>
</dbReference>
<keyword evidence="2 4" id="KW-0238">DNA-binding</keyword>
<dbReference type="PRINTS" id="PR00455">
    <property type="entry name" value="HTHTETR"/>
</dbReference>